<comment type="caution">
    <text evidence="2">The sequence shown here is derived from an EMBL/GenBank/DDBJ whole genome shotgun (WGS) entry which is preliminary data.</text>
</comment>
<dbReference type="SUPFAM" id="SSF55729">
    <property type="entry name" value="Acyl-CoA N-acyltransferases (Nat)"/>
    <property type="match status" value="1"/>
</dbReference>
<dbReference type="InterPro" id="IPR000182">
    <property type="entry name" value="GNAT_dom"/>
</dbReference>
<dbReference type="GO" id="GO:0016747">
    <property type="term" value="F:acyltransferase activity, transferring groups other than amino-acyl groups"/>
    <property type="evidence" value="ECO:0007669"/>
    <property type="project" value="InterPro"/>
</dbReference>
<protein>
    <submittedName>
        <fullName evidence="2">GNAT family N-acetyltransferase</fullName>
    </submittedName>
</protein>
<sequence length="169" mass="19718">MIRIANKNDLSSVLKIVKEAKAIMKQDNNNQWDEQYPLEQHFKDDIQKGTLYVLEENSIIYAFIVVDQQQSEWYDELEWPIDRSDAYVIHRLAGSATYKGAATQLFNFAVKLALDHDIHVLVTDTFALNKRAQVLFNKFGFKKVGEAEIDYPPFNKGEPFYAYYKKLEE</sequence>
<dbReference type="Gene3D" id="3.40.630.30">
    <property type="match status" value="1"/>
</dbReference>
<dbReference type="EMBL" id="JAMBQA010000001">
    <property type="protein sequence ID" value="MDG0844956.1"/>
    <property type="molecule type" value="Genomic_DNA"/>
</dbReference>
<evidence type="ECO:0000259" key="1">
    <source>
        <dbReference type="PROSITE" id="PS51186"/>
    </source>
</evidence>
<dbReference type="AlphaFoldDB" id="A0A9X4L163"/>
<dbReference type="KEGG" id="seqo:SE1039_12680"/>
<feature type="domain" description="N-acetyltransferase" evidence="1">
    <location>
        <begin position="1"/>
        <end position="168"/>
    </location>
</feature>
<dbReference type="Pfam" id="PF00583">
    <property type="entry name" value="Acetyltransf_1"/>
    <property type="match status" value="1"/>
</dbReference>
<keyword evidence="3" id="KW-1185">Reference proteome</keyword>
<accession>A0A9X4L163</accession>
<dbReference type="InterPro" id="IPR016181">
    <property type="entry name" value="Acyl_CoA_acyltransferase"/>
</dbReference>
<dbReference type="Proteomes" id="UP001152422">
    <property type="component" value="Unassembled WGS sequence"/>
</dbReference>
<reference evidence="2" key="1">
    <citation type="submission" date="2022-05" db="EMBL/GenBank/DDBJ databases">
        <title>Comparative genomics of Staphylococcus equorum isolates.</title>
        <authorList>
            <person name="Luelf R.H."/>
        </authorList>
    </citation>
    <scope>NUCLEOTIDE SEQUENCE</scope>
    <source>
        <strain evidence="2">TMW 2.2497</strain>
    </source>
</reference>
<proteinExistence type="predicted"/>
<evidence type="ECO:0000313" key="3">
    <source>
        <dbReference type="Proteomes" id="UP001152422"/>
    </source>
</evidence>
<gene>
    <name evidence="2" type="ORF">M4L89_01690</name>
</gene>
<evidence type="ECO:0000313" key="2">
    <source>
        <dbReference type="EMBL" id="MDG0844956.1"/>
    </source>
</evidence>
<name>A0A9X4L163_9STAP</name>
<dbReference type="RefSeq" id="WP_056935642.1">
    <property type="nucleotide sequence ID" value="NZ_CP013114.1"/>
</dbReference>
<organism evidence="2 3">
    <name type="scientific">Staphylococcus equorum</name>
    <dbReference type="NCBI Taxonomy" id="246432"/>
    <lineage>
        <taxon>Bacteria</taxon>
        <taxon>Bacillati</taxon>
        <taxon>Bacillota</taxon>
        <taxon>Bacilli</taxon>
        <taxon>Bacillales</taxon>
        <taxon>Staphylococcaceae</taxon>
        <taxon>Staphylococcus</taxon>
    </lineage>
</organism>
<dbReference type="PROSITE" id="PS51186">
    <property type="entry name" value="GNAT"/>
    <property type="match status" value="1"/>
</dbReference>